<name>A0AB39QRQ8_9ACTN</name>
<dbReference type="AlphaFoldDB" id="A0AB39QRQ8"/>
<evidence type="ECO:0000313" key="1">
    <source>
        <dbReference type="EMBL" id="XDQ43579.1"/>
    </source>
</evidence>
<gene>
    <name evidence="1" type="ORF">AB5J52_15635</name>
</gene>
<proteinExistence type="predicted"/>
<dbReference type="EMBL" id="CP163441">
    <property type="protein sequence ID" value="XDQ43579.1"/>
    <property type="molecule type" value="Genomic_DNA"/>
</dbReference>
<protein>
    <submittedName>
        <fullName evidence="1">Uncharacterized protein</fullName>
    </submittedName>
</protein>
<organism evidence="1">
    <name type="scientific">Streptomyces sp. R39</name>
    <dbReference type="NCBI Taxonomy" id="3238631"/>
    <lineage>
        <taxon>Bacteria</taxon>
        <taxon>Bacillati</taxon>
        <taxon>Actinomycetota</taxon>
        <taxon>Actinomycetes</taxon>
        <taxon>Kitasatosporales</taxon>
        <taxon>Streptomycetaceae</taxon>
        <taxon>Streptomyces</taxon>
    </lineage>
</organism>
<reference evidence="1" key="1">
    <citation type="submission" date="2024-07" db="EMBL/GenBank/DDBJ databases">
        <authorList>
            <person name="Yu S.T."/>
        </authorList>
    </citation>
    <scope>NUCLEOTIDE SEQUENCE</scope>
    <source>
        <strain evidence="1">R39</strain>
    </source>
</reference>
<accession>A0AB39QRQ8</accession>
<sequence>MDVEGRLVGGCIETLADVAGDEPQLVFGEACEGSARAFCRRRQPGRRGRYASQAVLVGRARPRPPRPRGHVRPFLPPVNGARRRVVHDGVRSQIVQTFG</sequence>
<dbReference type="RefSeq" id="WP_369222687.1">
    <property type="nucleotide sequence ID" value="NZ_CP163441.1"/>
</dbReference>